<gene>
    <name evidence="1" type="ORF">ACFF45_24385</name>
</gene>
<evidence type="ECO:0000313" key="1">
    <source>
        <dbReference type="EMBL" id="MFB9465760.1"/>
    </source>
</evidence>
<organism evidence="1 2">
    <name type="scientific">Streptomyces cinereospinus</name>
    <dbReference type="NCBI Taxonomy" id="285561"/>
    <lineage>
        <taxon>Bacteria</taxon>
        <taxon>Bacillati</taxon>
        <taxon>Actinomycetota</taxon>
        <taxon>Actinomycetes</taxon>
        <taxon>Kitasatosporales</taxon>
        <taxon>Streptomycetaceae</taxon>
        <taxon>Streptomyces</taxon>
    </lineage>
</organism>
<keyword evidence="2" id="KW-1185">Reference proteome</keyword>
<protein>
    <recommendedName>
        <fullName evidence="3">SPOR domain-containing protein</fullName>
    </recommendedName>
</protein>
<dbReference type="Gene3D" id="3.30.530.20">
    <property type="match status" value="1"/>
</dbReference>
<reference evidence="1 2" key="1">
    <citation type="submission" date="2024-09" db="EMBL/GenBank/DDBJ databases">
        <authorList>
            <person name="Sun Q."/>
            <person name="Mori K."/>
        </authorList>
    </citation>
    <scope>NUCLEOTIDE SEQUENCE [LARGE SCALE GENOMIC DNA]</scope>
    <source>
        <strain evidence="1 2">JCM 6917</strain>
    </source>
</reference>
<proteinExistence type="predicted"/>
<evidence type="ECO:0008006" key="3">
    <source>
        <dbReference type="Google" id="ProtNLM"/>
    </source>
</evidence>
<sequence length="48" mass="4976">MHEVSGGQSRVRWSGVFTPAGTSDEEAVALLRGIHAAGPAARKKTLDG</sequence>
<dbReference type="InterPro" id="IPR023393">
    <property type="entry name" value="START-like_dom_sf"/>
</dbReference>
<accession>A0ABV5N670</accession>
<comment type="caution">
    <text evidence="1">The sequence shown here is derived from an EMBL/GenBank/DDBJ whole genome shotgun (WGS) entry which is preliminary data.</text>
</comment>
<name>A0ABV5N670_9ACTN</name>
<dbReference type="EMBL" id="JBHMCY010000052">
    <property type="protein sequence ID" value="MFB9465760.1"/>
    <property type="molecule type" value="Genomic_DNA"/>
</dbReference>
<dbReference type="Proteomes" id="UP001589709">
    <property type="component" value="Unassembled WGS sequence"/>
</dbReference>
<evidence type="ECO:0000313" key="2">
    <source>
        <dbReference type="Proteomes" id="UP001589709"/>
    </source>
</evidence>
<dbReference type="RefSeq" id="WP_381348585.1">
    <property type="nucleotide sequence ID" value="NZ_JBHMCY010000052.1"/>
</dbReference>